<dbReference type="HOGENOM" id="CLU_069887_0_0_1"/>
<sequence>MRAPPPPRRSKSRFLAHCVVQLRQLISCYRLRKRWHLHKLHKIHRTGGAAVSPISGIHAEDMMNMPTALQPRNSRKKPLLIAEFPKGCSRSPRVRVLQRNRLSKLMISKRKYKLKSFDVDGARKLTVQEAVTHQCANTVGSIKKMTSRNADVRVIYHETNVIKCSKLDFSTINPQSPELFEFAPNRSIRIKDYPSLKRNAAAGLQVMKNKTQELSEDTAQNYASKFERLTLNNHRHNSSGKIIKVSEFPEAPLISYSRLVPTVVAENTSSRFYKLNQKV</sequence>
<dbReference type="Proteomes" id="UP000005627">
    <property type="component" value="Chromosome 1"/>
</dbReference>
<name>G8ZMY3_TORDE</name>
<evidence type="ECO:0000313" key="1">
    <source>
        <dbReference type="EMBL" id="CCE89977.1"/>
    </source>
</evidence>
<dbReference type="KEGG" id="tdl:TDEL_0A06450"/>
<dbReference type="GeneID" id="11502664"/>
<proteinExistence type="predicted"/>
<organism evidence="1 2">
    <name type="scientific">Torulaspora delbrueckii</name>
    <name type="common">Yeast</name>
    <name type="synonym">Candida colliculosa</name>
    <dbReference type="NCBI Taxonomy" id="4950"/>
    <lineage>
        <taxon>Eukaryota</taxon>
        <taxon>Fungi</taxon>
        <taxon>Dikarya</taxon>
        <taxon>Ascomycota</taxon>
        <taxon>Saccharomycotina</taxon>
        <taxon>Saccharomycetes</taxon>
        <taxon>Saccharomycetales</taxon>
        <taxon>Saccharomycetaceae</taxon>
        <taxon>Torulaspora</taxon>
    </lineage>
</organism>
<reference evidence="1 2" key="1">
    <citation type="journal article" date="2011" name="Proc. Natl. Acad. Sci. U.S.A.">
        <title>Evolutionary erosion of yeast sex chromosomes by mating-type switching accidents.</title>
        <authorList>
            <person name="Gordon J.L."/>
            <person name="Armisen D."/>
            <person name="Proux-Wera E."/>
            <person name="Oheigeartaigh S.S."/>
            <person name="Byrne K.P."/>
            <person name="Wolfe K.H."/>
        </authorList>
    </citation>
    <scope>NUCLEOTIDE SEQUENCE [LARGE SCALE GENOMIC DNA]</scope>
    <source>
        <strain evidence="2">ATCC 10662 / CBS 1146 / NBRC 0425 / NCYC 2629 / NRRL Y-866</strain>
    </source>
</reference>
<gene>
    <name evidence="1" type="primary">TDEL0A06450</name>
    <name evidence="1" type="ORF">TDEL_0A06450</name>
</gene>
<dbReference type="AlphaFoldDB" id="G8ZMY3"/>
<dbReference type="RefSeq" id="XP_003679188.1">
    <property type="nucleotide sequence ID" value="XM_003679140.1"/>
</dbReference>
<keyword evidence="2" id="KW-1185">Reference proteome</keyword>
<dbReference type="OrthoDB" id="4058291at2759"/>
<dbReference type="GO" id="GO:0030476">
    <property type="term" value="P:ascospore wall assembly"/>
    <property type="evidence" value="ECO:0007669"/>
    <property type="project" value="EnsemblFungi"/>
</dbReference>
<dbReference type="FunCoup" id="G8ZMY3">
    <property type="interactions" value="32"/>
</dbReference>
<protein>
    <submittedName>
        <fullName evidence="1">Uncharacterized protein</fullName>
    </submittedName>
</protein>
<dbReference type="EMBL" id="HE616742">
    <property type="protein sequence ID" value="CCE89977.1"/>
    <property type="molecule type" value="Genomic_DNA"/>
</dbReference>
<accession>G8ZMY3</accession>
<dbReference type="eggNOG" id="ENOG502S21W">
    <property type="taxonomic scope" value="Eukaryota"/>
</dbReference>
<dbReference type="InParanoid" id="G8ZMY3"/>
<dbReference type="GO" id="GO:0005628">
    <property type="term" value="C:prospore membrane"/>
    <property type="evidence" value="ECO:0007669"/>
    <property type="project" value="EnsemblFungi"/>
</dbReference>
<evidence type="ECO:0000313" key="2">
    <source>
        <dbReference type="Proteomes" id="UP000005627"/>
    </source>
</evidence>